<comment type="subcellular location">
    <subcellularLocation>
        <location evidence="1">Cell membrane</location>
        <topology evidence="1">Multi-pass membrane protein</topology>
    </subcellularLocation>
</comment>
<feature type="transmembrane region" description="Helical" evidence="5">
    <location>
        <begin position="143"/>
        <end position="167"/>
    </location>
</feature>
<keyword evidence="4" id="KW-0862">Zinc</keyword>
<organism evidence="6 7">
    <name type="scientific">Evansella vedderi</name>
    <dbReference type="NCBI Taxonomy" id="38282"/>
    <lineage>
        <taxon>Bacteria</taxon>
        <taxon>Bacillati</taxon>
        <taxon>Bacillota</taxon>
        <taxon>Bacilli</taxon>
        <taxon>Bacillales</taxon>
        <taxon>Bacillaceae</taxon>
        <taxon>Evansella</taxon>
    </lineage>
</organism>
<feature type="transmembrane region" description="Helical" evidence="5">
    <location>
        <begin position="187"/>
        <end position="206"/>
    </location>
</feature>
<accession>A0ABT9ZQB6</accession>
<keyword evidence="5" id="KW-0472">Membrane</keyword>
<evidence type="ECO:0000313" key="7">
    <source>
        <dbReference type="Proteomes" id="UP001230005"/>
    </source>
</evidence>
<keyword evidence="3" id="KW-1003">Cell membrane</keyword>
<evidence type="ECO:0000256" key="5">
    <source>
        <dbReference type="SAM" id="Phobius"/>
    </source>
</evidence>
<reference evidence="6 7" key="1">
    <citation type="submission" date="2023-07" db="EMBL/GenBank/DDBJ databases">
        <title>Genomic Encyclopedia of Type Strains, Phase IV (KMG-IV): sequencing the most valuable type-strain genomes for metagenomic binning, comparative biology and taxonomic classification.</title>
        <authorList>
            <person name="Goeker M."/>
        </authorList>
    </citation>
    <scope>NUCLEOTIDE SEQUENCE [LARGE SCALE GENOMIC DNA]</scope>
    <source>
        <strain evidence="6 7">DSM 9768</strain>
    </source>
</reference>
<dbReference type="PANTHER" id="PTHR11040:SF211">
    <property type="entry name" value="ZINC TRANSPORTER ZIP11"/>
    <property type="match status" value="1"/>
</dbReference>
<feature type="transmembrane region" description="Helical" evidence="5">
    <location>
        <begin position="36"/>
        <end position="57"/>
    </location>
</feature>
<keyword evidence="5" id="KW-0812">Transmembrane</keyword>
<evidence type="ECO:0000313" key="6">
    <source>
        <dbReference type="EMBL" id="MDQ0253145.1"/>
    </source>
</evidence>
<keyword evidence="5" id="KW-1133">Transmembrane helix</keyword>
<evidence type="ECO:0000256" key="3">
    <source>
        <dbReference type="ARBA" id="ARBA00022475"/>
    </source>
</evidence>
<dbReference type="Proteomes" id="UP001230005">
    <property type="component" value="Unassembled WGS sequence"/>
</dbReference>
<gene>
    <name evidence="6" type="ORF">J2S74_000517</name>
</gene>
<dbReference type="PANTHER" id="PTHR11040">
    <property type="entry name" value="ZINC/IRON TRANSPORTER"/>
    <property type="match status" value="1"/>
</dbReference>
<name>A0ABT9ZQB6_9BACI</name>
<feature type="transmembrane region" description="Helical" evidence="5">
    <location>
        <begin position="244"/>
        <end position="264"/>
    </location>
</feature>
<evidence type="ECO:0000256" key="1">
    <source>
        <dbReference type="ARBA" id="ARBA00004651"/>
    </source>
</evidence>
<feature type="transmembrane region" description="Helical" evidence="5">
    <location>
        <begin position="6"/>
        <end position="29"/>
    </location>
</feature>
<evidence type="ECO:0000256" key="2">
    <source>
        <dbReference type="ARBA" id="ARBA00006939"/>
    </source>
</evidence>
<comment type="caution">
    <text evidence="6">The sequence shown here is derived from an EMBL/GenBank/DDBJ whole genome shotgun (WGS) entry which is preliminary data.</text>
</comment>
<feature type="transmembrane region" description="Helical" evidence="5">
    <location>
        <begin position="218"/>
        <end position="238"/>
    </location>
</feature>
<protein>
    <submittedName>
        <fullName evidence="6">ZIP family zinc transporter</fullName>
    </submittedName>
</protein>
<feature type="transmembrane region" description="Helical" evidence="5">
    <location>
        <begin position="69"/>
        <end position="88"/>
    </location>
</feature>
<keyword evidence="7" id="KW-1185">Reference proteome</keyword>
<dbReference type="EMBL" id="JAUSUG010000001">
    <property type="protein sequence ID" value="MDQ0253145.1"/>
    <property type="molecule type" value="Genomic_DNA"/>
</dbReference>
<evidence type="ECO:0000256" key="4">
    <source>
        <dbReference type="ARBA" id="ARBA00022833"/>
    </source>
</evidence>
<sequence length="265" mass="27782">MEVFRMWNAILWGTIAASATLMGAIVVLKFKVPRKVIGFIMALGTGALIGATTYELLEESLEISGFLEVAIGFLGGALIFTILDYLIVRKGGQERKHSERSSEGFSNTSSLFGAAKQTKGKGKASGAGIFIGTVMDTLPESALIGMSLIGGGTVSLALVVSIFISNIPEGLSSTVGLLKSGYTKKKILFLWALVVFFSALSSLAGATLLEDASNSMKAIVSCFAGGAIIAMIASTMMPEAYKEGGPVVGFVTSIGVFISLWLHYL</sequence>
<proteinExistence type="inferred from homology"/>
<comment type="similarity">
    <text evidence="2">Belongs to the ZIP transporter (TC 2.A.5) family.</text>
</comment>